<comment type="similarity">
    <text evidence="2 5">Belongs to the band 7/mec-2 family. Flotillin subfamily.</text>
</comment>
<feature type="coiled-coil region" evidence="6">
    <location>
        <begin position="251"/>
        <end position="278"/>
    </location>
</feature>
<evidence type="ECO:0000256" key="6">
    <source>
        <dbReference type="SAM" id="Coils"/>
    </source>
</evidence>
<sequence>MASFKIAAPDEYLAITGMGIKSVKITKAAWVWPFQRCMRFSVQPHDYSMNLQAMTKEKLQFLLPVVFTVGPDINQRGANAKYGEVRNDAVSNDAHTAAQGLAGAPADDHGREDQGDSLIKYAMLLADSGNNGKGANNHQFLENIVKGIIEGETRVLVSSMTMEEIFTEREEFKRRIFRNIQTELNSFGLIIYNSNVKELKDAPNSIYFESLSRKAHEGATNQARIDVAEAQLRGNVGEAKRKGEQDRELAKINAETAVQKTERDIERAQAEAVLATRKTELNRDVNIAAITANRKTEAQDEDLKREVEIKRAAAEMERLRASDVVKASITREAKQQAADAKAYEIEAEAKANFEKNKQTTDAGAYKIKVDTDAAAYKTKADAEAWSYAAVRNAEANLQKKLKEAEGLAAMAEAYAKLGQAFGGPAGLLQFMMIEKGTYVELAKANATAVHGMQPKISVWNTGPEAGSGGDGVGAIAGAGQSSTATMRNIYQMLPPLMTTINEQTGITLPEWQFGRMAGQMSQLERGEGDAKANGKQ</sequence>
<reference evidence="8" key="1">
    <citation type="journal article" date="2023" name="Mol. Phylogenet. Evol.">
        <title>Genome-scale phylogeny and comparative genomics of the fungal order Sordariales.</title>
        <authorList>
            <person name="Hensen N."/>
            <person name="Bonometti L."/>
            <person name="Westerberg I."/>
            <person name="Brannstrom I.O."/>
            <person name="Guillou S."/>
            <person name="Cros-Aarteil S."/>
            <person name="Calhoun S."/>
            <person name="Haridas S."/>
            <person name="Kuo A."/>
            <person name="Mondo S."/>
            <person name="Pangilinan J."/>
            <person name="Riley R."/>
            <person name="LaButti K."/>
            <person name="Andreopoulos B."/>
            <person name="Lipzen A."/>
            <person name="Chen C."/>
            <person name="Yan M."/>
            <person name="Daum C."/>
            <person name="Ng V."/>
            <person name="Clum A."/>
            <person name="Steindorff A."/>
            <person name="Ohm R.A."/>
            <person name="Martin F."/>
            <person name="Silar P."/>
            <person name="Natvig D.O."/>
            <person name="Lalanne C."/>
            <person name="Gautier V."/>
            <person name="Ament-Velasquez S.L."/>
            <person name="Kruys A."/>
            <person name="Hutchinson M.I."/>
            <person name="Powell A.J."/>
            <person name="Barry K."/>
            <person name="Miller A.N."/>
            <person name="Grigoriev I.V."/>
            <person name="Debuchy R."/>
            <person name="Gladieux P."/>
            <person name="Hiltunen Thoren M."/>
            <person name="Johannesson H."/>
        </authorList>
    </citation>
    <scope>NUCLEOTIDE SEQUENCE</scope>
    <source>
        <strain evidence="8">CBS 232.78</strain>
    </source>
</reference>
<keyword evidence="6" id="KW-0175">Coiled coil</keyword>
<dbReference type="PANTHER" id="PTHR13806:SF31">
    <property type="entry name" value="FLOTILLIN-LIKE PROTEIN 1-RELATED"/>
    <property type="match status" value="1"/>
</dbReference>
<evidence type="ECO:0000256" key="2">
    <source>
        <dbReference type="ARBA" id="ARBA00007161"/>
    </source>
</evidence>
<dbReference type="Pfam" id="PF01145">
    <property type="entry name" value="Band_7"/>
    <property type="match status" value="1"/>
</dbReference>
<evidence type="ECO:0000256" key="5">
    <source>
        <dbReference type="RuleBase" id="RU366054"/>
    </source>
</evidence>
<name>A0AAE0NQD2_9PEZI</name>
<evidence type="ECO:0000259" key="7">
    <source>
        <dbReference type="Pfam" id="PF01145"/>
    </source>
</evidence>
<dbReference type="Proteomes" id="UP001285441">
    <property type="component" value="Unassembled WGS sequence"/>
</dbReference>
<comment type="subcellular location">
    <subcellularLocation>
        <location evidence="1">Cell membrane</location>
    </subcellularLocation>
</comment>
<dbReference type="SUPFAM" id="SSF117892">
    <property type="entry name" value="Band 7/SPFH domain"/>
    <property type="match status" value="1"/>
</dbReference>
<dbReference type="CDD" id="cd03399">
    <property type="entry name" value="SPFH_flotillin"/>
    <property type="match status" value="1"/>
</dbReference>
<dbReference type="AlphaFoldDB" id="A0AAE0NQD2"/>
<dbReference type="GO" id="GO:0005886">
    <property type="term" value="C:plasma membrane"/>
    <property type="evidence" value="ECO:0007669"/>
    <property type="project" value="UniProtKB-SubCell"/>
</dbReference>
<organism evidence="8 9">
    <name type="scientific">Podospora didyma</name>
    <dbReference type="NCBI Taxonomy" id="330526"/>
    <lineage>
        <taxon>Eukaryota</taxon>
        <taxon>Fungi</taxon>
        <taxon>Dikarya</taxon>
        <taxon>Ascomycota</taxon>
        <taxon>Pezizomycotina</taxon>
        <taxon>Sordariomycetes</taxon>
        <taxon>Sordariomycetidae</taxon>
        <taxon>Sordariales</taxon>
        <taxon>Podosporaceae</taxon>
        <taxon>Podospora</taxon>
    </lineage>
</organism>
<evidence type="ECO:0000256" key="4">
    <source>
        <dbReference type="ARBA" id="ARBA00023136"/>
    </source>
</evidence>
<dbReference type="PANTHER" id="PTHR13806">
    <property type="entry name" value="FLOTILLIN-RELATED"/>
    <property type="match status" value="1"/>
</dbReference>
<reference evidence="8" key="2">
    <citation type="submission" date="2023-06" db="EMBL/GenBank/DDBJ databases">
        <authorList>
            <consortium name="Lawrence Berkeley National Laboratory"/>
            <person name="Haridas S."/>
            <person name="Hensen N."/>
            <person name="Bonometti L."/>
            <person name="Westerberg I."/>
            <person name="Brannstrom I.O."/>
            <person name="Guillou S."/>
            <person name="Cros-Aarteil S."/>
            <person name="Calhoun S."/>
            <person name="Kuo A."/>
            <person name="Mondo S."/>
            <person name="Pangilinan J."/>
            <person name="Riley R."/>
            <person name="LaButti K."/>
            <person name="Andreopoulos B."/>
            <person name="Lipzen A."/>
            <person name="Chen C."/>
            <person name="Yanf M."/>
            <person name="Daum C."/>
            <person name="Ng V."/>
            <person name="Clum A."/>
            <person name="Steindorff A."/>
            <person name="Ohm R."/>
            <person name="Martin F."/>
            <person name="Silar P."/>
            <person name="Natvig D."/>
            <person name="Lalanne C."/>
            <person name="Gautier V."/>
            <person name="Ament-velasquez S.L."/>
            <person name="Kruys A."/>
            <person name="Hutchinson M.I."/>
            <person name="Powell A.J."/>
            <person name="Barry K."/>
            <person name="Miller A.N."/>
            <person name="Grigoriev I.V."/>
            <person name="Debuchy R."/>
            <person name="Gladieux P."/>
            <person name="Thoren M.H."/>
            <person name="Johannesson H."/>
        </authorList>
    </citation>
    <scope>NUCLEOTIDE SEQUENCE</scope>
    <source>
        <strain evidence="8">CBS 232.78</strain>
    </source>
</reference>
<evidence type="ECO:0000256" key="1">
    <source>
        <dbReference type="ARBA" id="ARBA00004236"/>
    </source>
</evidence>
<comment type="caution">
    <text evidence="8">The sequence shown here is derived from an EMBL/GenBank/DDBJ whole genome shotgun (WGS) entry which is preliminary data.</text>
</comment>
<evidence type="ECO:0000313" key="9">
    <source>
        <dbReference type="Proteomes" id="UP001285441"/>
    </source>
</evidence>
<proteinExistence type="inferred from homology"/>
<evidence type="ECO:0000313" key="8">
    <source>
        <dbReference type="EMBL" id="KAK3385802.1"/>
    </source>
</evidence>
<keyword evidence="9" id="KW-1185">Reference proteome</keyword>
<dbReference type="InterPro" id="IPR027705">
    <property type="entry name" value="Flotillin_fam"/>
</dbReference>
<keyword evidence="3" id="KW-1003">Cell membrane</keyword>
<gene>
    <name evidence="8" type="ORF">B0H63DRAFT_187722</name>
</gene>
<dbReference type="InterPro" id="IPR036013">
    <property type="entry name" value="Band_7/SPFH_dom_sf"/>
</dbReference>
<keyword evidence="4" id="KW-0472">Membrane</keyword>
<dbReference type="Gene3D" id="3.30.479.30">
    <property type="entry name" value="Band 7 domain"/>
    <property type="match status" value="1"/>
</dbReference>
<protein>
    <recommendedName>
        <fullName evidence="7">Band 7 domain-containing protein</fullName>
    </recommendedName>
</protein>
<feature type="domain" description="Band 7" evidence="7">
    <location>
        <begin position="139"/>
        <end position="231"/>
    </location>
</feature>
<evidence type="ECO:0000256" key="3">
    <source>
        <dbReference type="ARBA" id="ARBA00022475"/>
    </source>
</evidence>
<dbReference type="EMBL" id="JAULSW010000004">
    <property type="protein sequence ID" value="KAK3385802.1"/>
    <property type="molecule type" value="Genomic_DNA"/>
</dbReference>
<accession>A0AAE0NQD2</accession>
<dbReference type="InterPro" id="IPR001107">
    <property type="entry name" value="Band_7"/>
</dbReference>